<proteinExistence type="predicted"/>
<protein>
    <submittedName>
        <fullName evidence="1">DUF594 family protein</fullName>
    </submittedName>
</protein>
<evidence type="ECO:0000313" key="1">
    <source>
        <dbReference type="EMBL" id="KAJ4717585.1"/>
    </source>
</evidence>
<sequence length="291" mass="33377">MGQFNLVSFCIKEKLSQAASITKLFGASPSVDLGSVSFDLQKLIFTELMEKIEKHENYQPFCSNPTGQRLLAQRGDYVLEDKYMIHDADILWLTGSASYDCSLLAWHIATDLCYYDDVAKHCNGNPENVHPSCKISKCLSEYVQYLMVLCPTMMPEGFSDSRYTQTCKEVKSFFAKKIAVMKKKTNEPRQIFLQQKLDDSTVQTRVNSHLSVFKSGCWLGKQLQLLESKEDWDYERKWKMISEVWVEILGYTASHCAWNVHGQYLRRGGELLTHVCLLVAHLGLNSQYGFF</sequence>
<organism evidence="1 2">
    <name type="scientific">Melia azedarach</name>
    <name type="common">Chinaberry tree</name>
    <dbReference type="NCBI Taxonomy" id="155640"/>
    <lineage>
        <taxon>Eukaryota</taxon>
        <taxon>Viridiplantae</taxon>
        <taxon>Streptophyta</taxon>
        <taxon>Embryophyta</taxon>
        <taxon>Tracheophyta</taxon>
        <taxon>Spermatophyta</taxon>
        <taxon>Magnoliopsida</taxon>
        <taxon>eudicotyledons</taxon>
        <taxon>Gunneridae</taxon>
        <taxon>Pentapetalae</taxon>
        <taxon>rosids</taxon>
        <taxon>malvids</taxon>
        <taxon>Sapindales</taxon>
        <taxon>Meliaceae</taxon>
        <taxon>Melia</taxon>
    </lineage>
</organism>
<evidence type="ECO:0000313" key="2">
    <source>
        <dbReference type="Proteomes" id="UP001164539"/>
    </source>
</evidence>
<comment type="caution">
    <text evidence="1">The sequence shown here is derived from an EMBL/GenBank/DDBJ whole genome shotgun (WGS) entry which is preliminary data.</text>
</comment>
<accession>A0ACC1Y501</accession>
<dbReference type="EMBL" id="CM051399">
    <property type="protein sequence ID" value="KAJ4717585.1"/>
    <property type="molecule type" value="Genomic_DNA"/>
</dbReference>
<gene>
    <name evidence="1" type="ORF">OWV82_012442</name>
</gene>
<name>A0ACC1Y501_MELAZ</name>
<dbReference type="Proteomes" id="UP001164539">
    <property type="component" value="Chromosome 6"/>
</dbReference>
<reference evidence="1 2" key="1">
    <citation type="journal article" date="2023" name="Science">
        <title>Complex scaffold remodeling in plant triterpene biosynthesis.</title>
        <authorList>
            <person name="De La Pena R."/>
            <person name="Hodgson H."/>
            <person name="Liu J.C."/>
            <person name="Stephenson M.J."/>
            <person name="Martin A.C."/>
            <person name="Owen C."/>
            <person name="Harkess A."/>
            <person name="Leebens-Mack J."/>
            <person name="Jimenez L.E."/>
            <person name="Osbourn A."/>
            <person name="Sattely E.S."/>
        </authorList>
    </citation>
    <scope>NUCLEOTIDE SEQUENCE [LARGE SCALE GENOMIC DNA]</scope>
    <source>
        <strain evidence="2">cv. JPN11</strain>
        <tissue evidence="1">Leaf</tissue>
    </source>
</reference>
<keyword evidence="2" id="KW-1185">Reference proteome</keyword>